<accession>A0A8S5VPW2</accession>
<feature type="domain" description="DUF551" evidence="1">
    <location>
        <begin position="83"/>
        <end position="142"/>
    </location>
</feature>
<dbReference type="Pfam" id="PF04448">
    <property type="entry name" value="DUF551"/>
    <property type="match status" value="1"/>
</dbReference>
<dbReference type="InterPro" id="IPR007539">
    <property type="entry name" value="DUF551"/>
</dbReference>
<evidence type="ECO:0000259" key="1">
    <source>
        <dbReference type="Pfam" id="PF04448"/>
    </source>
</evidence>
<organism evidence="2">
    <name type="scientific">Ackermannviridae sp</name>
    <dbReference type="NCBI Taxonomy" id="2831612"/>
    <lineage>
        <taxon>Viruses</taxon>
        <taxon>Duplodnaviria</taxon>
        <taxon>Heunggongvirae</taxon>
        <taxon>Uroviricota</taxon>
        <taxon>Caudoviricetes</taxon>
        <taxon>Pantevenvirales</taxon>
        <taxon>Ackermannviridae</taxon>
    </lineage>
</organism>
<reference evidence="2" key="1">
    <citation type="journal article" date="2021" name="Proc. Natl. Acad. Sci. U.S.A.">
        <title>A Catalog of Tens of Thousands of Viruses from Human Metagenomes Reveals Hidden Associations with Chronic Diseases.</title>
        <authorList>
            <person name="Tisza M.J."/>
            <person name="Buck C.B."/>
        </authorList>
    </citation>
    <scope>NUCLEOTIDE SEQUENCE</scope>
    <source>
        <strain evidence="2">CtS9I1</strain>
    </source>
</reference>
<proteinExistence type="predicted"/>
<evidence type="ECO:0000313" key="2">
    <source>
        <dbReference type="EMBL" id="DAG95047.1"/>
    </source>
</evidence>
<dbReference type="EMBL" id="BK035350">
    <property type="protein sequence ID" value="DAG95047.1"/>
    <property type="molecule type" value="Genomic_DNA"/>
</dbReference>
<sequence>MSTTTGCPIPGASQPKEPARLIDIKEILQYDGAHFIWSGGKNCLAEQKAAYARGYDAGMKFIVDEAKKAPTIDPESLRPTAHWISVKDRLPAKHECVLIYDSVCHNIYMAWRDDDLDVWFSEEYLPDFVYVTHWMPLPEPPEVTP</sequence>
<name>A0A8S5VPW2_9CAUD</name>
<protein>
    <recommendedName>
        <fullName evidence="1">DUF551 domain-containing protein</fullName>
    </recommendedName>
</protein>